<dbReference type="InterPro" id="IPR009003">
    <property type="entry name" value="Peptidase_S1_PA"/>
</dbReference>
<dbReference type="PRINTS" id="PR00722">
    <property type="entry name" value="CHYMOTRYPSIN"/>
</dbReference>
<dbReference type="SMART" id="SM00308">
    <property type="entry name" value="LH2"/>
    <property type="match status" value="1"/>
</dbReference>
<comment type="caution">
    <text evidence="2">Lacks conserved residue(s) required for the propagation of feature annotation.</text>
</comment>
<accession>A0A6P8IS69</accession>
<dbReference type="OrthoDB" id="5946541at2759"/>
<proteinExistence type="predicted"/>
<feature type="signal peptide" evidence="3">
    <location>
        <begin position="1"/>
        <end position="19"/>
    </location>
</feature>
<organism evidence="6 7">
    <name type="scientific">Actinia tenebrosa</name>
    <name type="common">Australian red waratah sea anemone</name>
    <dbReference type="NCBI Taxonomy" id="6105"/>
    <lineage>
        <taxon>Eukaryota</taxon>
        <taxon>Metazoa</taxon>
        <taxon>Cnidaria</taxon>
        <taxon>Anthozoa</taxon>
        <taxon>Hexacorallia</taxon>
        <taxon>Actiniaria</taxon>
        <taxon>Actiniidae</taxon>
        <taxon>Actinia</taxon>
    </lineage>
</organism>
<evidence type="ECO:0000259" key="4">
    <source>
        <dbReference type="PROSITE" id="PS50095"/>
    </source>
</evidence>
<dbReference type="GeneID" id="116304414"/>
<evidence type="ECO:0000256" key="2">
    <source>
        <dbReference type="PROSITE-ProRule" id="PRU00152"/>
    </source>
</evidence>
<dbReference type="Gene3D" id="2.40.10.10">
    <property type="entry name" value="Trypsin-like serine proteases"/>
    <property type="match status" value="1"/>
</dbReference>
<dbReference type="Pfam" id="PF01477">
    <property type="entry name" value="PLAT"/>
    <property type="match status" value="1"/>
</dbReference>
<feature type="domain" description="PLAT" evidence="4">
    <location>
        <begin position="22"/>
        <end position="138"/>
    </location>
</feature>
<evidence type="ECO:0000313" key="6">
    <source>
        <dbReference type="Proteomes" id="UP000515163"/>
    </source>
</evidence>
<dbReference type="PROSITE" id="PS50095">
    <property type="entry name" value="PLAT"/>
    <property type="match status" value="1"/>
</dbReference>
<keyword evidence="3" id="KW-0732">Signal</keyword>
<dbReference type="InterPro" id="IPR043504">
    <property type="entry name" value="Peptidase_S1_PA_chymotrypsin"/>
</dbReference>
<protein>
    <submittedName>
        <fullName evidence="7">CUB and peptidase domain-containing protein 2-like</fullName>
    </submittedName>
</protein>
<dbReference type="AlphaFoldDB" id="A0A6P8IS69"/>
<dbReference type="InterPro" id="IPR001254">
    <property type="entry name" value="Trypsin_dom"/>
</dbReference>
<dbReference type="InterPro" id="IPR001024">
    <property type="entry name" value="PLAT/LH2_dom"/>
</dbReference>
<dbReference type="RefSeq" id="XP_031570016.1">
    <property type="nucleotide sequence ID" value="XM_031714156.1"/>
</dbReference>
<gene>
    <name evidence="7" type="primary">LOC116304414</name>
</gene>
<dbReference type="GO" id="GO:0006508">
    <property type="term" value="P:proteolysis"/>
    <property type="evidence" value="ECO:0007669"/>
    <property type="project" value="InterPro"/>
</dbReference>
<name>A0A6P8IS69_ACTTE</name>
<dbReference type="SUPFAM" id="SSF49723">
    <property type="entry name" value="Lipase/lipooxygenase domain (PLAT/LH2 domain)"/>
    <property type="match status" value="1"/>
</dbReference>
<dbReference type="PROSITE" id="PS50240">
    <property type="entry name" value="TRYPSIN_DOM"/>
    <property type="match status" value="1"/>
</dbReference>
<dbReference type="CDD" id="cd00190">
    <property type="entry name" value="Tryp_SPc"/>
    <property type="match status" value="1"/>
</dbReference>
<feature type="chain" id="PRO_5028416305" evidence="3">
    <location>
        <begin position="20"/>
        <end position="402"/>
    </location>
</feature>
<keyword evidence="1" id="KW-1015">Disulfide bond</keyword>
<dbReference type="GO" id="GO:0004252">
    <property type="term" value="F:serine-type endopeptidase activity"/>
    <property type="evidence" value="ECO:0007669"/>
    <property type="project" value="InterPro"/>
</dbReference>
<dbReference type="Proteomes" id="UP000515163">
    <property type="component" value="Unplaced"/>
</dbReference>
<dbReference type="KEGG" id="aten:116304414"/>
<evidence type="ECO:0000256" key="1">
    <source>
        <dbReference type="ARBA" id="ARBA00023157"/>
    </source>
</evidence>
<dbReference type="SUPFAM" id="SSF50494">
    <property type="entry name" value="Trypsin-like serine proteases"/>
    <property type="match status" value="1"/>
</dbReference>
<evidence type="ECO:0000313" key="7">
    <source>
        <dbReference type="RefSeq" id="XP_031570016.1"/>
    </source>
</evidence>
<dbReference type="Gene3D" id="2.40.180.10">
    <property type="entry name" value="Catalase core domain"/>
    <property type="match status" value="1"/>
</dbReference>
<dbReference type="Pfam" id="PF00089">
    <property type="entry name" value="Trypsin"/>
    <property type="match status" value="1"/>
</dbReference>
<dbReference type="PANTHER" id="PTHR24252:SF7">
    <property type="entry name" value="HYALIN"/>
    <property type="match status" value="1"/>
</dbReference>
<sequence>MRSFWLTLLLYAVLNVGQTEETEYVIKVRTGTSFGAGTDANVFIKIIGTDGITAEHKLAGSGDPFEKGSLDTFTINDNTQIGDLTAVKIRRDENGWFAKWQLEKIAVQNKTSGKWSMFPYGSWTSPNTWITIPVRCDADYRKNPKTGSCQGPLCGTKMSAVSSRILGGPRVLPASWPWLGIVEFDNGGRICSGALISPRWVMTTAWCVYKKRPTQMRVRFGANNANVRLSTEQTINVESSFLHPDYHKYVLMSHDLALLKLSRPVAISNNVRPACLPSDQITLPVNDPTKRCWFQIWDRDTYDLKEVSIPLKTLSTCVKDGRPLPKVHESMICGKLLRNETGPCTSDAGAPLTCEAQGKWYLEGLSSTGTDCYIDGPKSRLFSNIRYMKQWAESIINSNPDI</sequence>
<feature type="domain" description="Peptidase S1" evidence="5">
    <location>
        <begin position="165"/>
        <end position="397"/>
    </location>
</feature>
<dbReference type="InterPro" id="IPR036392">
    <property type="entry name" value="PLAT/LH2_dom_sf"/>
</dbReference>
<evidence type="ECO:0000256" key="3">
    <source>
        <dbReference type="SAM" id="SignalP"/>
    </source>
</evidence>
<reference evidence="7" key="1">
    <citation type="submission" date="2025-08" db="UniProtKB">
        <authorList>
            <consortium name="RefSeq"/>
        </authorList>
    </citation>
    <scope>IDENTIFICATION</scope>
</reference>
<dbReference type="FunFam" id="2.40.10.10:FF:000068">
    <property type="entry name" value="transmembrane protease serine 2"/>
    <property type="match status" value="1"/>
</dbReference>
<dbReference type="InParanoid" id="A0A6P8IS69"/>
<dbReference type="InterPro" id="IPR001314">
    <property type="entry name" value="Peptidase_S1A"/>
</dbReference>
<dbReference type="PANTHER" id="PTHR24252">
    <property type="entry name" value="ACROSIN-RELATED"/>
    <property type="match status" value="1"/>
</dbReference>
<evidence type="ECO:0000259" key="5">
    <source>
        <dbReference type="PROSITE" id="PS50240"/>
    </source>
</evidence>
<keyword evidence="6" id="KW-1185">Reference proteome</keyword>
<dbReference type="SMART" id="SM00020">
    <property type="entry name" value="Tryp_SPc"/>
    <property type="match status" value="1"/>
</dbReference>